<dbReference type="GO" id="GO:0071013">
    <property type="term" value="C:catalytic step 2 spliceosome"/>
    <property type="evidence" value="ECO:0007669"/>
    <property type="project" value="TreeGrafter"/>
</dbReference>
<evidence type="ECO:0000256" key="4">
    <source>
        <dbReference type="ARBA" id="ARBA00023187"/>
    </source>
</evidence>
<evidence type="ECO:0000259" key="6">
    <source>
        <dbReference type="Pfam" id="PF06424"/>
    </source>
</evidence>
<evidence type="ECO:0000256" key="2">
    <source>
        <dbReference type="ARBA" id="ARBA00022664"/>
    </source>
</evidence>
<evidence type="ECO:0000313" key="7">
    <source>
        <dbReference type="EMBL" id="CUV06081.1"/>
    </source>
</evidence>
<dbReference type="Pfam" id="PF23241">
    <property type="entry name" value="HAT_PRP39_C"/>
    <property type="match status" value="1"/>
</dbReference>
<name>A0A0S4TF98_CRYHO</name>
<dbReference type="VEuPathDB" id="CryptoDB:ChTU502y2012_385g0145"/>
<keyword evidence="4" id="KW-0508">mRNA splicing</keyword>
<gene>
    <name evidence="7" type="ORF">CHUDEA5_920</name>
</gene>
<dbReference type="VEuPathDB" id="CryptoDB:Chro.50295"/>
<dbReference type="InterPro" id="IPR011990">
    <property type="entry name" value="TPR-like_helical_dom_sf"/>
</dbReference>
<keyword evidence="3" id="KW-0677">Repeat</keyword>
<feature type="domain" description="PRP1 splicing factor N-terminal" evidence="6">
    <location>
        <begin position="28"/>
        <end position="159"/>
    </location>
</feature>
<dbReference type="InterPro" id="IPR010491">
    <property type="entry name" value="PRP1_N"/>
</dbReference>
<dbReference type="SUPFAM" id="SSF48452">
    <property type="entry name" value="TPR-like"/>
    <property type="match status" value="4"/>
</dbReference>
<organism evidence="7">
    <name type="scientific">Cryptosporidium hominis</name>
    <dbReference type="NCBI Taxonomy" id="237895"/>
    <lineage>
        <taxon>Eukaryota</taxon>
        <taxon>Sar</taxon>
        <taxon>Alveolata</taxon>
        <taxon>Apicomplexa</taxon>
        <taxon>Conoidasida</taxon>
        <taxon>Coccidia</taxon>
        <taxon>Eucoccidiorida</taxon>
        <taxon>Eimeriorina</taxon>
        <taxon>Cryptosporidiidae</taxon>
        <taxon>Cryptosporidium</taxon>
    </lineage>
</organism>
<dbReference type="EMBL" id="LN877951">
    <property type="protein sequence ID" value="CUV06081.1"/>
    <property type="molecule type" value="Genomic_DNA"/>
</dbReference>
<dbReference type="GO" id="GO:0046540">
    <property type="term" value="C:U4/U6 x U5 tri-snRNP complex"/>
    <property type="evidence" value="ECO:0007669"/>
    <property type="project" value="TreeGrafter"/>
</dbReference>
<dbReference type="PANTHER" id="PTHR11246:SF1">
    <property type="entry name" value="PRE-MRNA-PROCESSING FACTOR 6"/>
    <property type="match status" value="1"/>
</dbReference>
<comment type="subcellular location">
    <subcellularLocation>
        <location evidence="1">Nucleus</location>
    </subcellularLocation>
</comment>
<dbReference type="Proteomes" id="UP000199752">
    <property type="component" value="Chromosome 5"/>
</dbReference>
<keyword evidence="5" id="KW-0539">Nucleus</keyword>
<evidence type="ECO:0000256" key="5">
    <source>
        <dbReference type="ARBA" id="ARBA00023242"/>
    </source>
</evidence>
<dbReference type="PANTHER" id="PTHR11246">
    <property type="entry name" value="PRE-MRNA SPLICING FACTOR"/>
    <property type="match status" value="1"/>
</dbReference>
<proteinExistence type="predicted"/>
<evidence type="ECO:0000256" key="1">
    <source>
        <dbReference type="ARBA" id="ARBA00004123"/>
    </source>
</evidence>
<evidence type="ECO:0000256" key="3">
    <source>
        <dbReference type="ARBA" id="ARBA00022737"/>
    </source>
</evidence>
<reference evidence="7" key="1">
    <citation type="submission" date="2015-08" db="EMBL/GenBank/DDBJ databases">
        <authorList>
            <person name="Babu N.S."/>
            <person name="Beckwith C.J."/>
            <person name="Beseler K.G."/>
            <person name="Brison A."/>
            <person name="Carone J.V."/>
            <person name="Caskin T.P."/>
            <person name="Diamond M."/>
            <person name="Durham M.E."/>
            <person name="Foxe J.M."/>
            <person name="Go M."/>
            <person name="Henderson B.A."/>
            <person name="Jones I.B."/>
            <person name="McGettigan J.A."/>
            <person name="Micheletti S.J."/>
            <person name="Nasrallah M.E."/>
            <person name="Ortiz D."/>
            <person name="Piller C.R."/>
            <person name="Privatt S.R."/>
            <person name="Schneider S.L."/>
            <person name="Sharp S."/>
            <person name="Smith T.C."/>
            <person name="Stanton J.D."/>
            <person name="Ullery H.E."/>
            <person name="Wilson R.J."/>
            <person name="Serrano M.G."/>
            <person name="Buck G."/>
            <person name="Lee V."/>
            <person name="Wang Y."/>
            <person name="Carvalho R."/>
            <person name="Voegtly L."/>
            <person name="Shi R."/>
            <person name="Duckworth R."/>
            <person name="Johnson A."/>
            <person name="Loviza R."/>
            <person name="Walstead R."/>
            <person name="Shah Z."/>
            <person name="Kiflezghi M."/>
            <person name="Wade K."/>
            <person name="Ball S.L."/>
            <person name="Bradley K.W."/>
            <person name="Asai D.J."/>
            <person name="Bowman C.A."/>
            <person name="Russell D.A."/>
            <person name="Pope W.H."/>
            <person name="Jacobs-Sera D."/>
            <person name="Hendrix R.W."/>
            <person name="Hatfull G.F."/>
        </authorList>
    </citation>
    <scope>NUCLEOTIDE SEQUENCE [LARGE SCALE GENOMIC DNA]</scope>
</reference>
<dbReference type="InterPro" id="IPR045075">
    <property type="entry name" value="Syf1-like"/>
</dbReference>
<protein>
    <recommendedName>
        <fullName evidence="6">PRP1 splicing factor N-terminal domain-containing protein</fullName>
    </recommendedName>
</protein>
<dbReference type="SMART" id="SM00386">
    <property type="entry name" value="HAT"/>
    <property type="match status" value="12"/>
</dbReference>
<dbReference type="OrthoDB" id="440128at2759"/>
<keyword evidence="2" id="KW-0507">mRNA processing</keyword>
<sequence>MNNSYTYPLGISSSDLQISKKHNIFGEPPPDYVPGKGRGAIGFASGVSRDDQTITIEADVGDYSDTKFDKFSGFNEHLFNDIKYDDDDLQADSIYEMIEEKLSIRRKKQKERKLREEILKVREHRPTLQEQFSGLKKSLGDVKIEEWDQIPEPGDYYIKNKKPKLFLPVPDEIVQSSHKNLFEALTQKDCSNSELNTELTTELNELGTAKGNILSLKLDEAMGSVSGQSVIDPSKYLSSLNTAGIKLNGDLSDIKKARLLLKSVVNTNPKHSPGWIAAARFEEFVGRISHAREIIAKGCEMCPKNEDIWLEAIRLGKPEQIDKIIVKSIKFIPNSTKVWMVAANRETNKNKKLLIIKKALEFIPNSIKLWKEAISLVDNESEKTLLSKAVKCVPQSEELWLRYARLSEYCDAQKILNEARKVLPTFPGIWVEAAKLEERNGKVEKVDLIVKRCISNLSAKRFVHSRDDWLNRAGECEKEGYSNTCISIIKNTWNLGIDDDVVNDQVFSYIDNFIKSNNIISARAMFESSADMFKSKEYFWIKWANFEEKYGNFEKVDHVLQKSLKNCPEKQILWLKAAQNQSANGNAEIARLILSKGYSSSLNDKEEIVLEAARLELSQGEIERARIILERERTNSPSVQIWVESIKLENDQKNYDLCILYCSESVKEYPSSPNLWLLYGFIYRKAFPDRVNETLKIYEEGLNFCSDSMELWFSTIELLMLLQNWKKARTFLDLARSKNKNQPELWMQTIKLEKNAGNNEFIPQILSKALKECPKSGLLYAESIFTEQKQKQKSKSLIALEQCGNDPYVLVAIAISFWKENDFHKSRKWFKSALEIDKKIGDTWIHYIAFELLNGDFQSQRDALNDFINAAPNKGFEWNNIRRTHFFWDQKSNKILIICLELIYGIEKSFIVSNEIKQLLGLI</sequence>
<dbReference type="InterPro" id="IPR059164">
    <property type="entry name" value="HAT_PRP39_C"/>
</dbReference>
<accession>A0A0S4TF98</accession>
<dbReference type="VEuPathDB" id="CryptoDB:CHUDEA5_920"/>
<dbReference type="InterPro" id="IPR003107">
    <property type="entry name" value="HAT"/>
</dbReference>
<dbReference type="Pfam" id="PF06424">
    <property type="entry name" value="PRP1_N"/>
    <property type="match status" value="1"/>
</dbReference>
<dbReference type="VEuPathDB" id="CryptoDB:GY17_00002974"/>
<dbReference type="FunFam" id="1.25.40.10:FF:000256">
    <property type="entry name" value="Probable pre-mRNA splicing factor prp1"/>
    <property type="match status" value="1"/>
</dbReference>
<dbReference type="AlphaFoldDB" id="A0A0S4TF98"/>
<dbReference type="Gene3D" id="1.25.40.10">
    <property type="entry name" value="Tetratricopeptide repeat domain"/>
    <property type="match status" value="4"/>
</dbReference>
<dbReference type="GO" id="GO:0000244">
    <property type="term" value="P:spliceosomal tri-snRNP complex assembly"/>
    <property type="evidence" value="ECO:0007669"/>
    <property type="project" value="TreeGrafter"/>
</dbReference>